<dbReference type="GO" id="GO:0043332">
    <property type="term" value="C:mating projection tip"/>
    <property type="evidence" value="ECO:0007669"/>
    <property type="project" value="TreeGrafter"/>
</dbReference>
<proteinExistence type="predicted"/>
<accession>A0AAV9NMH9</accession>
<dbReference type="EMBL" id="JAVRRD010000004">
    <property type="protein sequence ID" value="KAK5059731.1"/>
    <property type="molecule type" value="Genomic_DNA"/>
</dbReference>
<dbReference type="AlphaFoldDB" id="A0AAV9NMH9"/>
<feature type="transmembrane region" description="Helical" evidence="1">
    <location>
        <begin position="146"/>
        <end position="174"/>
    </location>
</feature>
<dbReference type="PANTHER" id="PTHR28092:SF1">
    <property type="entry name" value="FACTOR-INDUCED GENE 1 PROTEIN"/>
    <property type="match status" value="1"/>
</dbReference>
<comment type="caution">
    <text evidence="2">The sequence shown here is derived from an EMBL/GenBank/DDBJ whole genome shotgun (WGS) entry which is preliminary data.</text>
</comment>
<evidence type="ECO:0000313" key="3">
    <source>
        <dbReference type="Proteomes" id="UP001358417"/>
    </source>
</evidence>
<feature type="transmembrane region" description="Helical" evidence="1">
    <location>
        <begin position="194"/>
        <end position="216"/>
    </location>
</feature>
<evidence type="ECO:0000256" key="1">
    <source>
        <dbReference type="SAM" id="Phobius"/>
    </source>
</evidence>
<gene>
    <name evidence="2" type="ORF">LTR84_009614</name>
</gene>
<organism evidence="2 3">
    <name type="scientific">Exophiala bonariae</name>
    <dbReference type="NCBI Taxonomy" id="1690606"/>
    <lineage>
        <taxon>Eukaryota</taxon>
        <taxon>Fungi</taxon>
        <taxon>Dikarya</taxon>
        <taxon>Ascomycota</taxon>
        <taxon>Pezizomycotina</taxon>
        <taxon>Eurotiomycetes</taxon>
        <taxon>Chaetothyriomycetidae</taxon>
        <taxon>Chaetothyriales</taxon>
        <taxon>Herpotrichiellaceae</taxon>
        <taxon>Exophiala</taxon>
    </lineage>
</organism>
<evidence type="ECO:0008006" key="4">
    <source>
        <dbReference type="Google" id="ProtNLM"/>
    </source>
</evidence>
<evidence type="ECO:0000313" key="2">
    <source>
        <dbReference type="EMBL" id="KAK5059731.1"/>
    </source>
</evidence>
<keyword evidence="1" id="KW-0472">Membrane</keyword>
<sequence length="230" mass="24445">MPSIYIVSASYAPSPHQSSAIGNSSHPNAEFIALARNLSHGASLEVRSGFFAACLRFPAKAPPENNWHCGDASDILAGESRNADPLGLVQYSDRFTSKVVFYGLILGSMALSVLAIGVLSSLPGWKTHILEDGEAHQIRPFPAPNVTSFCLATLCFSAGFGFISVLWLHVAAVAATGTLDFMIEDIVVTQVGSAAMALGWLAFGTEMIALVGVFIMRVSLNLLDQITDED</sequence>
<keyword evidence="1" id="KW-1133">Transmembrane helix</keyword>
<reference evidence="2 3" key="1">
    <citation type="submission" date="2023-08" db="EMBL/GenBank/DDBJ databases">
        <title>Black Yeasts Isolated from many extreme environments.</title>
        <authorList>
            <person name="Coleine C."/>
            <person name="Stajich J.E."/>
            <person name="Selbmann L."/>
        </authorList>
    </citation>
    <scope>NUCLEOTIDE SEQUENCE [LARGE SCALE GENOMIC DNA]</scope>
    <source>
        <strain evidence="2 3">CCFEE 5792</strain>
    </source>
</reference>
<dbReference type="Proteomes" id="UP001358417">
    <property type="component" value="Unassembled WGS sequence"/>
</dbReference>
<dbReference type="PANTHER" id="PTHR28092">
    <property type="entry name" value="FACTOR-INDUCED GENE 1 PROTEIN"/>
    <property type="match status" value="1"/>
</dbReference>
<dbReference type="GO" id="GO:0016020">
    <property type="term" value="C:membrane"/>
    <property type="evidence" value="ECO:0007669"/>
    <property type="project" value="InterPro"/>
</dbReference>
<protein>
    <recommendedName>
        <fullName evidence="4">Transmembrane protein</fullName>
    </recommendedName>
</protein>
<dbReference type="GO" id="GO:0000747">
    <property type="term" value="P:conjugation with cellular fusion"/>
    <property type="evidence" value="ECO:0007669"/>
    <property type="project" value="TreeGrafter"/>
</dbReference>
<feature type="transmembrane region" description="Helical" evidence="1">
    <location>
        <begin position="99"/>
        <end position="125"/>
    </location>
</feature>
<dbReference type="Pfam" id="PF12351">
    <property type="entry name" value="Fig1"/>
    <property type="match status" value="1"/>
</dbReference>
<dbReference type="InterPro" id="IPR033481">
    <property type="entry name" value="Dni1/Fig1"/>
</dbReference>
<dbReference type="RefSeq" id="XP_064709552.1">
    <property type="nucleotide sequence ID" value="XM_064853153.1"/>
</dbReference>
<dbReference type="GeneID" id="89977772"/>
<keyword evidence="3" id="KW-1185">Reference proteome</keyword>
<name>A0AAV9NMH9_9EURO</name>
<keyword evidence="1" id="KW-0812">Transmembrane</keyword>